<organism evidence="5 6">
    <name type="scientific">Deinococcus maricopensis (strain DSM 21211 / LMG 22137 / NRRL B-23946 / LB-34)</name>
    <dbReference type="NCBI Taxonomy" id="709986"/>
    <lineage>
        <taxon>Bacteria</taxon>
        <taxon>Thermotogati</taxon>
        <taxon>Deinococcota</taxon>
        <taxon>Deinococci</taxon>
        <taxon>Deinococcales</taxon>
        <taxon>Deinococcaceae</taxon>
        <taxon>Deinococcus</taxon>
    </lineage>
</organism>
<dbReference type="InterPro" id="IPR001375">
    <property type="entry name" value="Peptidase_S9_cat"/>
</dbReference>
<dbReference type="Pfam" id="PF07676">
    <property type="entry name" value="PD40"/>
    <property type="match status" value="1"/>
</dbReference>
<keyword evidence="6" id="KW-1185">Reference proteome</keyword>
<dbReference type="eggNOG" id="COG1506">
    <property type="taxonomic scope" value="Bacteria"/>
</dbReference>
<protein>
    <submittedName>
        <fullName evidence="5">Peptidase S9, prolyl oligopeptidase active site region protein</fullName>
    </submittedName>
</protein>
<dbReference type="Proteomes" id="UP000008635">
    <property type="component" value="Chromosome"/>
</dbReference>
<reference evidence="5 6" key="1">
    <citation type="journal article" date="2011" name="Stand. Genomic Sci.">
        <title>Complete genome sequence of Deinococcus maricopensis type strain (LB-34).</title>
        <authorList>
            <person name="Pukall R."/>
            <person name="Zeytun A."/>
            <person name="Lucas S."/>
            <person name="Lapidus A."/>
            <person name="Hammon N."/>
            <person name="Deshpande S."/>
            <person name="Nolan M."/>
            <person name="Cheng J.F."/>
            <person name="Pitluck S."/>
            <person name="Liolios K."/>
            <person name="Pagani I."/>
            <person name="Mikhailova N."/>
            <person name="Ivanova N."/>
            <person name="Mavromatis K."/>
            <person name="Pati A."/>
            <person name="Tapia R."/>
            <person name="Han C."/>
            <person name="Goodwin L."/>
            <person name="Chen A."/>
            <person name="Palaniappan K."/>
            <person name="Land M."/>
            <person name="Hauser L."/>
            <person name="Chang Y.J."/>
            <person name="Jeffries C.D."/>
            <person name="Brambilla E.M."/>
            <person name="Rohde M."/>
            <person name="Goker M."/>
            <person name="Detter J.C."/>
            <person name="Woyke T."/>
            <person name="Bristow J."/>
            <person name="Eisen J.A."/>
            <person name="Markowitz V."/>
            <person name="Hugenholtz P."/>
            <person name="Kyrpides N.C."/>
            <person name="Klenk H.P."/>
        </authorList>
    </citation>
    <scope>NUCLEOTIDE SEQUENCE [LARGE SCALE GENOMIC DNA]</scope>
    <source>
        <strain evidence="6">DSM 21211 / LMG 22137 / NRRL B-23946 / LB-34</strain>
    </source>
</reference>
<dbReference type="GO" id="GO:0004252">
    <property type="term" value="F:serine-type endopeptidase activity"/>
    <property type="evidence" value="ECO:0007669"/>
    <property type="project" value="TreeGrafter"/>
</dbReference>
<dbReference type="STRING" id="709986.Deima_2627"/>
<keyword evidence="2" id="KW-0645">Protease</keyword>
<feature type="compositionally biased region" description="Basic and acidic residues" evidence="3">
    <location>
        <begin position="18"/>
        <end position="35"/>
    </location>
</feature>
<dbReference type="Gene3D" id="2.120.10.30">
    <property type="entry name" value="TolB, C-terminal domain"/>
    <property type="match status" value="2"/>
</dbReference>
<dbReference type="Pfam" id="PF00326">
    <property type="entry name" value="Peptidase_S9"/>
    <property type="match status" value="1"/>
</dbReference>
<reference evidence="6" key="2">
    <citation type="submission" date="2011-01" db="EMBL/GenBank/DDBJ databases">
        <title>The complete genome of Deinococcus maricopensis DSM 21211.</title>
        <authorList>
            <consortium name="US DOE Joint Genome Institute (JGI-PGF)"/>
            <person name="Lucas S."/>
            <person name="Copeland A."/>
            <person name="Lapidus A."/>
            <person name="Goodwin L."/>
            <person name="Pitluck S."/>
            <person name="Kyrpides N."/>
            <person name="Mavromatis K."/>
            <person name="Pagani I."/>
            <person name="Ivanova N."/>
            <person name="Ovchinnikova G."/>
            <person name="Zeytun A."/>
            <person name="Detter J.C."/>
            <person name="Han C."/>
            <person name="Land M."/>
            <person name="Hauser L."/>
            <person name="Markowitz V."/>
            <person name="Cheng J.-F."/>
            <person name="Hugenholtz P."/>
            <person name="Woyke T."/>
            <person name="Wu D."/>
            <person name="Pukall R."/>
            <person name="Gehrich-Schroeter G."/>
            <person name="Brambilla E."/>
            <person name="Klenk H.-P."/>
            <person name="Eisen J.A."/>
        </authorList>
    </citation>
    <scope>NUCLEOTIDE SEQUENCE [LARGE SCALE GENOMIC DNA]</scope>
    <source>
        <strain evidence="6">DSM 21211 / LMG 22137 / NRRL B-23946 / LB-34</strain>
    </source>
</reference>
<dbReference type="InterPro" id="IPR029058">
    <property type="entry name" value="AB_hydrolase_fold"/>
</dbReference>
<gene>
    <name evidence="5" type="ordered locus">Deima_2627</name>
</gene>
<dbReference type="Gene3D" id="3.40.50.1820">
    <property type="entry name" value="alpha/beta hydrolase"/>
    <property type="match status" value="1"/>
</dbReference>
<dbReference type="eggNOG" id="COG0823">
    <property type="taxonomic scope" value="Bacteria"/>
</dbReference>
<dbReference type="HOGENOM" id="CLU_008615_2_1_0"/>
<dbReference type="AlphaFoldDB" id="E8UB21"/>
<dbReference type="KEGG" id="dmr:Deima_2627"/>
<name>E8UB21_DEIML</name>
<evidence type="ECO:0000256" key="1">
    <source>
        <dbReference type="ARBA" id="ARBA00022801"/>
    </source>
</evidence>
<keyword evidence="2" id="KW-0720">Serine protease</keyword>
<dbReference type="InterPro" id="IPR011659">
    <property type="entry name" value="WD40"/>
</dbReference>
<evidence type="ECO:0000256" key="3">
    <source>
        <dbReference type="SAM" id="MobiDB-lite"/>
    </source>
</evidence>
<sequence>MTRAAPERQTSVRPAGTSRDRPTRQVDARGGDGRDVQVNGGGRVWYNAAMAQPESLYGLLFPSDPQVSPDGQRAAFVLTDVHDTGTKERPAMRYRARLHLADGHGTRPLTFGDTDRAPRWSPDGTTLAFLRGQPAQLHLLPLAGGEAEKVTDLPGSVGDAQWSPDGEHLAFLSGAGRDEHADDEARVAERLSYRFNGLGWRTDVCRAVHVLNVRTREVRTLHMPPFEVRDFAWWPDGRGLLLATASDEAQDARGHADLVTVTLDGTPGETVAWGGSVGALAPHADGRILLLGRPGERGFVTDPHLHLYEDGAWRAVDAHTDRPAGNLVGGDSHVGAMPGRPAWLDAHTVAFLQTRGGACGVAQLDVRSGAITDRVFHAERVVAGFTANANGIAHLDESASDFPEVVLNGQRVTQNAARLGDLSPVAPARVTFGTDLGEGEGWVLSSGNGPQPALLSIHGGPHTAYGHAFMHEFQVFAARGYAVCYSNPRGSVGYGQAFVDDHHGRWGTVDAADLLAFFDACLARFPHLDRARTGVMGGSYGGFMTNWLTSQTDRFHVAVTDRCISNLISFQGTSDIGPWFWQAELGLDAHTAADVDRLWQMSPLKHAGNVRTPTLIIHAEEDHRCPVEQGEQWFTALKARGVPVRFVRFPGEDHELSRSGRPDRRVRRLHEYLRWLHTYVPAGADAEPVGA</sequence>
<dbReference type="SUPFAM" id="SSF82171">
    <property type="entry name" value="DPP6 N-terminal domain-like"/>
    <property type="match status" value="1"/>
</dbReference>
<evidence type="ECO:0000259" key="4">
    <source>
        <dbReference type="Pfam" id="PF00326"/>
    </source>
</evidence>
<dbReference type="EMBL" id="CP002454">
    <property type="protein sequence ID" value="ADV68260.1"/>
    <property type="molecule type" value="Genomic_DNA"/>
</dbReference>
<accession>E8UB21</accession>
<evidence type="ECO:0000256" key="2">
    <source>
        <dbReference type="ARBA" id="ARBA00022825"/>
    </source>
</evidence>
<evidence type="ECO:0000313" key="5">
    <source>
        <dbReference type="EMBL" id="ADV68260.1"/>
    </source>
</evidence>
<feature type="region of interest" description="Disordered" evidence="3">
    <location>
        <begin position="1"/>
        <end position="37"/>
    </location>
</feature>
<dbReference type="PANTHER" id="PTHR42776:SF27">
    <property type="entry name" value="DIPEPTIDYL PEPTIDASE FAMILY MEMBER 6"/>
    <property type="match status" value="1"/>
</dbReference>
<proteinExistence type="predicted"/>
<dbReference type="SUPFAM" id="SSF53474">
    <property type="entry name" value="alpha/beta-Hydrolases"/>
    <property type="match status" value="1"/>
</dbReference>
<keyword evidence="1" id="KW-0378">Hydrolase</keyword>
<dbReference type="GO" id="GO:0006508">
    <property type="term" value="P:proteolysis"/>
    <property type="evidence" value="ECO:0007669"/>
    <property type="project" value="InterPro"/>
</dbReference>
<evidence type="ECO:0000313" key="6">
    <source>
        <dbReference type="Proteomes" id="UP000008635"/>
    </source>
</evidence>
<dbReference type="InterPro" id="IPR011042">
    <property type="entry name" value="6-blade_b-propeller_TolB-like"/>
</dbReference>
<feature type="domain" description="Peptidase S9 prolyl oligopeptidase catalytic" evidence="4">
    <location>
        <begin position="468"/>
        <end position="679"/>
    </location>
</feature>
<dbReference type="PANTHER" id="PTHR42776">
    <property type="entry name" value="SERINE PEPTIDASE S9 FAMILY MEMBER"/>
    <property type="match status" value="1"/>
</dbReference>